<keyword evidence="3" id="KW-0378">Hydrolase</keyword>
<proteinExistence type="predicted"/>
<dbReference type="CDD" id="cd00085">
    <property type="entry name" value="HNHc"/>
    <property type="match status" value="1"/>
</dbReference>
<evidence type="ECO:0000313" key="4">
    <source>
        <dbReference type="Proteomes" id="UP001589700"/>
    </source>
</evidence>
<protein>
    <submittedName>
        <fullName evidence="3">HNH endonuclease</fullName>
    </submittedName>
</protein>
<comment type="caution">
    <text evidence="3">The sequence shown here is derived from an EMBL/GenBank/DDBJ whole genome shotgun (WGS) entry which is preliminary data.</text>
</comment>
<feature type="domain" description="HNH nuclease" evidence="2">
    <location>
        <begin position="344"/>
        <end position="401"/>
    </location>
</feature>
<evidence type="ECO:0000313" key="3">
    <source>
        <dbReference type="EMBL" id="MFB9260774.1"/>
    </source>
</evidence>
<dbReference type="InterPro" id="IPR003615">
    <property type="entry name" value="HNH_nuc"/>
</dbReference>
<keyword evidence="3" id="KW-0540">Nuclease</keyword>
<gene>
    <name evidence="3" type="ORF">ACFFVD_13265</name>
</gene>
<dbReference type="EMBL" id="JBHMDY010000008">
    <property type="protein sequence ID" value="MFB9260774.1"/>
    <property type="molecule type" value="Genomic_DNA"/>
</dbReference>
<dbReference type="SMART" id="SM00507">
    <property type="entry name" value="HNHc"/>
    <property type="match status" value="1"/>
</dbReference>
<evidence type="ECO:0000256" key="1">
    <source>
        <dbReference type="SAM" id="MobiDB-lite"/>
    </source>
</evidence>
<keyword evidence="3" id="KW-0255">Endonuclease</keyword>
<accession>A0ABV5JVN2</accession>
<dbReference type="GO" id="GO:0004519">
    <property type="term" value="F:endonuclease activity"/>
    <property type="evidence" value="ECO:0007669"/>
    <property type="project" value="UniProtKB-KW"/>
</dbReference>
<sequence>MTALSEAARSATLSQNLDGATRLNAACLLVNQFERQERERDLADEEAGRPPRAKYARLNPESRARDHLAAACQLTTWHAERLVTAGLQIGCRLSRLNSQVSRGLIPEQLAIDVACRLATVADEIVAGVEAEVMAQIADALHGGDRPSRTAVDAMIDRAVEKLDKSEAKASDEEAAESRTVRFKVGRNGMTSVWAKLTTKDAELLRRRIDTDARAAAGDGAEGTMNQLRADALAALSVYAPAGEPEVVDGIELGQAEAGSELPKPSLGNAAAATGQPIRISVISAAARGEANQVEFVRGAYASFEWLCRELLEGEDSRVRFEIIDPAPGALDEPEWQFRYFISNKLAERIRLRDGTCRHPGCQVDAADCDIDHVIAFDKDHPEYGGPTAEWNLVCLCREHHREKTFGTNSYRTGPLGDLIITTETGHVHRTRPSGPLARARNGMEERLLQIKFDRLIGPDGYFRNPPGNTPPNSPPSSPPSRPA</sequence>
<dbReference type="Gene3D" id="1.10.30.50">
    <property type="match status" value="1"/>
</dbReference>
<dbReference type="RefSeq" id="WP_182631155.1">
    <property type="nucleotide sequence ID" value="NZ_JAALDM010000033.1"/>
</dbReference>
<keyword evidence="4" id="KW-1185">Reference proteome</keyword>
<reference evidence="3 4" key="1">
    <citation type="submission" date="2024-09" db="EMBL/GenBank/DDBJ databases">
        <authorList>
            <person name="Sun Q."/>
            <person name="Mori K."/>
        </authorList>
    </citation>
    <scope>NUCLEOTIDE SEQUENCE [LARGE SCALE GENOMIC DNA]</scope>
    <source>
        <strain evidence="3 4">CCM 7659</strain>
    </source>
</reference>
<feature type="region of interest" description="Disordered" evidence="1">
    <location>
        <begin position="458"/>
        <end position="483"/>
    </location>
</feature>
<dbReference type="Proteomes" id="UP001589700">
    <property type="component" value="Unassembled WGS sequence"/>
</dbReference>
<name>A0ABV5JVN2_9ACTN</name>
<organism evidence="3 4">
    <name type="scientific">Dietzia aerolata</name>
    <dbReference type="NCBI Taxonomy" id="595984"/>
    <lineage>
        <taxon>Bacteria</taxon>
        <taxon>Bacillati</taxon>
        <taxon>Actinomycetota</taxon>
        <taxon>Actinomycetes</taxon>
        <taxon>Mycobacteriales</taxon>
        <taxon>Dietziaceae</taxon>
        <taxon>Dietzia</taxon>
    </lineage>
</organism>
<evidence type="ECO:0000259" key="2">
    <source>
        <dbReference type="SMART" id="SM00507"/>
    </source>
</evidence>
<feature type="compositionally biased region" description="Pro residues" evidence="1">
    <location>
        <begin position="467"/>
        <end position="483"/>
    </location>
</feature>